<evidence type="ECO:0000256" key="5">
    <source>
        <dbReference type="PROSITE-ProRule" id="PRU00708"/>
    </source>
</evidence>
<evidence type="ECO:0000256" key="2">
    <source>
        <dbReference type="ARBA" id="ARBA00022737"/>
    </source>
</evidence>
<dbReference type="PANTHER" id="PTHR47447">
    <property type="entry name" value="OS03G0856100 PROTEIN"/>
    <property type="match status" value="1"/>
</dbReference>
<comment type="subunit">
    <text evidence="4">Binds to mitochondrial small subunit 15S rRNA.</text>
</comment>
<evidence type="ECO:0000256" key="6">
    <source>
        <dbReference type="SAM" id="MobiDB-lite"/>
    </source>
</evidence>
<dbReference type="PANTHER" id="PTHR47447:SF17">
    <property type="entry name" value="OS12G0638900 PROTEIN"/>
    <property type="match status" value="1"/>
</dbReference>
<dbReference type="NCBIfam" id="TIGR00756">
    <property type="entry name" value="PPR"/>
    <property type="match status" value="2"/>
</dbReference>
<dbReference type="HOGENOM" id="CLU_379906_0_0_1"/>
<dbReference type="OMA" id="LIALMWR"/>
<feature type="region of interest" description="Disordered" evidence="6">
    <location>
        <begin position="594"/>
        <end position="616"/>
    </location>
</feature>
<comment type="similarity">
    <text evidence="1">Belongs to the CCM1 family.</text>
</comment>
<gene>
    <name evidence="7" type="ORF">EV44_g5305</name>
</gene>
<protein>
    <submittedName>
        <fullName evidence="7">Putative pentatricopeptide repeat protein</fullName>
    </submittedName>
</protein>
<evidence type="ECO:0000313" key="8">
    <source>
        <dbReference type="Proteomes" id="UP000030854"/>
    </source>
</evidence>
<accession>A0A0B1P681</accession>
<dbReference type="InterPro" id="IPR002885">
    <property type="entry name" value="PPR_rpt"/>
</dbReference>
<reference evidence="7 8" key="1">
    <citation type="journal article" date="2014" name="BMC Genomics">
        <title>Adaptive genomic structural variation in the grape powdery mildew pathogen, Erysiphe necator.</title>
        <authorList>
            <person name="Jones L."/>
            <person name="Riaz S."/>
            <person name="Morales-Cruz A."/>
            <person name="Amrine K.C."/>
            <person name="McGuire B."/>
            <person name="Gubler W.D."/>
            <person name="Walker M.A."/>
            <person name="Cantu D."/>
        </authorList>
    </citation>
    <scope>NUCLEOTIDE SEQUENCE [LARGE SCALE GENOMIC DNA]</scope>
    <source>
        <strain evidence="8">c</strain>
    </source>
</reference>
<dbReference type="PROSITE" id="PS51375">
    <property type="entry name" value="PPR"/>
    <property type="match status" value="2"/>
</dbReference>
<keyword evidence="8" id="KW-1185">Reference proteome</keyword>
<comment type="caution">
    <text evidence="7">The sequence shown here is derived from an EMBL/GenBank/DDBJ whole genome shotgun (WGS) entry which is preliminary data.</text>
</comment>
<dbReference type="Gene3D" id="1.25.40.10">
    <property type="entry name" value="Tetratricopeptide repeat domain"/>
    <property type="match status" value="2"/>
</dbReference>
<evidence type="ECO:0000256" key="4">
    <source>
        <dbReference type="ARBA" id="ARBA00044511"/>
    </source>
</evidence>
<evidence type="ECO:0000256" key="3">
    <source>
        <dbReference type="ARBA" id="ARBA00044493"/>
    </source>
</evidence>
<evidence type="ECO:0000256" key="1">
    <source>
        <dbReference type="ARBA" id="ARBA00006192"/>
    </source>
</evidence>
<keyword evidence="2" id="KW-0677">Repeat</keyword>
<dbReference type="EMBL" id="JNVN01002075">
    <property type="protein sequence ID" value="KHJ32451.1"/>
    <property type="molecule type" value="Genomic_DNA"/>
</dbReference>
<feature type="repeat" description="PPR" evidence="5">
    <location>
        <begin position="629"/>
        <end position="663"/>
    </location>
</feature>
<dbReference type="Pfam" id="PF13041">
    <property type="entry name" value="PPR_2"/>
    <property type="match status" value="2"/>
</dbReference>
<name>A0A0B1P681_UNCNE</name>
<dbReference type="AlphaFoldDB" id="A0A0B1P681"/>
<organism evidence="7 8">
    <name type="scientific">Uncinula necator</name>
    <name type="common">Grape powdery mildew</name>
    <dbReference type="NCBI Taxonomy" id="52586"/>
    <lineage>
        <taxon>Eukaryota</taxon>
        <taxon>Fungi</taxon>
        <taxon>Dikarya</taxon>
        <taxon>Ascomycota</taxon>
        <taxon>Pezizomycotina</taxon>
        <taxon>Leotiomycetes</taxon>
        <taxon>Erysiphales</taxon>
        <taxon>Erysiphaceae</taxon>
        <taxon>Erysiphe</taxon>
    </lineage>
</organism>
<dbReference type="STRING" id="52586.A0A0B1P681"/>
<proteinExistence type="inferred from homology"/>
<evidence type="ECO:0000313" key="7">
    <source>
        <dbReference type="EMBL" id="KHJ32451.1"/>
    </source>
</evidence>
<dbReference type="OrthoDB" id="185373at2759"/>
<dbReference type="InterPro" id="IPR011990">
    <property type="entry name" value="TPR-like_helical_dom_sf"/>
</dbReference>
<dbReference type="Proteomes" id="UP000030854">
    <property type="component" value="Unassembled WGS sequence"/>
</dbReference>
<feature type="repeat" description="PPR" evidence="5">
    <location>
        <begin position="363"/>
        <end position="397"/>
    </location>
</feature>
<sequence>MTLRHASSLKVCPSPSLQIKIFSSRLTQVHLPLSSIYRRVHSRQYLKEQTTDTLSTCGISRTSINNPKWPKEINPYNKKEVSDEEIFNNQAYSSDLSKVQKIQDLRWRQLKFWLNLVTNYRFCHPRSIIQQPKRKNLVLRPRISNKDVRNLLQEITENGSMTQIHSFYTKKMMWLEFFAKVLYSHPTRALEVLEAFARILPKFLCIPQTAIADILHCIIVHYFQDAKSTESEDLMHVATRIIDLLYTIPSSLVLPLSDHCVFLLLSNLPRPYLEDFYVYLSKNNAKVSIWTIMQFSSRLAKAGLLDLAFEAIQRLTGTNCHLNRPNSLSVFTSVLHHSHHDPKIPSDTLKIFKYLISSGVKPNIFLYNVVLHSLIEGQEAQSAWAFYERMIQESIEPDVTTYSILLNDAKRRADTPTITRIIQIVRQHGKTSGYIITDIIHAIFLLHQKPLSQSKSNVEHMNSQAVFDQMLQLYVEYFKLDKLFKLIPGLSHAYKLSSNLDSSRPLWDPPAPTLCVMITGFLAIVDSIGAKNFYENFKNLVLTGHPAVASLVRTTYIYNVILMCFYKFEDRAKDAPDVIANMLSYDKENNIKDKSSETTSIASADHKTPKNNSNVNFSGVVPHSPAKPDVYTWSILVKIFMRLRLTRSAEKVLGMMVRRNIQPEMVTWTSLIAGYARMQDPIMTANAVNRFEEAGFESDDYILRVLSKVWQQKTLINEMEFPRSQKIKPVSPEWIDDLKDNLAVDIAENSIDDQLYLSS</sequence>
<comment type="function">
    <text evidence="3">Regulates mitochondrial small subunit maturation by controlling 15S rRNA 5'-end processing. Localizes to the 5' precursor of the 15S rRNA in a position that is subsequently occupied by mS47 in the mature yeast mtSSU. Uses structure and sequence-specific RNA recognition, binding to a single-stranded region of the precursor and specifically recognizing bases -6 to -1. The exchange of Ccm1 for mS47 is coupled to the irreversible removal of precursor rRNA that is accompanied by conformational changes of the mitoribosomal proteins uS5m and mS26. These conformational changes signal completion of 5'-end rRNA processing through protection of the mature 5'-end of the 15S rRNA and stabilization of mS47. The removal of the 5' precursor together with the dissociation of Ccm1 may be catalyzed by the 5'-3' exoribonuclease Pet127. Involved in the specific removal of group I introns in mitochondrial encoded transcripts.</text>
</comment>